<feature type="chain" id="PRO_5046429638" evidence="5">
    <location>
        <begin position="23"/>
        <end position="323"/>
    </location>
</feature>
<evidence type="ECO:0000256" key="2">
    <source>
        <dbReference type="ARBA" id="ARBA00006671"/>
    </source>
</evidence>
<dbReference type="InterPro" id="IPR036937">
    <property type="entry name" value="Adhesion_dom_fimbrial_sf"/>
</dbReference>
<keyword evidence="4" id="KW-0281">Fimbrium</keyword>
<evidence type="ECO:0000256" key="3">
    <source>
        <dbReference type="ARBA" id="ARBA00022729"/>
    </source>
</evidence>
<evidence type="ECO:0000256" key="5">
    <source>
        <dbReference type="SAM" id="SignalP"/>
    </source>
</evidence>
<comment type="similarity">
    <text evidence="2">Belongs to the fimbrial protein family.</text>
</comment>
<keyword evidence="3 5" id="KW-0732">Signal</keyword>
<name>A0ABT4YS21_9VIBR</name>
<keyword evidence="8" id="KW-1185">Reference proteome</keyword>
<reference evidence="7 8" key="1">
    <citation type="submission" date="2023-01" db="EMBL/GenBank/DDBJ databases">
        <title>Vibrio sp. KJ40-1 sp.nov, isolated from marine algae.</title>
        <authorList>
            <person name="Butt M."/>
            <person name="Kim J.M.J."/>
            <person name="Jeon C.O.C."/>
        </authorList>
    </citation>
    <scope>NUCLEOTIDE SEQUENCE [LARGE SCALE GENOMIC DNA]</scope>
    <source>
        <strain evidence="7 8">KJ40-1</strain>
    </source>
</reference>
<comment type="caution">
    <text evidence="7">The sequence shown here is derived from an EMBL/GenBank/DDBJ whole genome shotgun (WGS) entry which is preliminary data.</text>
</comment>
<dbReference type="InterPro" id="IPR000259">
    <property type="entry name" value="Adhesion_dom_fimbrial"/>
</dbReference>
<dbReference type="Pfam" id="PF00419">
    <property type="entry name" value="Fimbrial"/>
    <property type="match status" value="1"/>
</dbReference>
<dbReference type="RefSeq" id="WP_272136755.1">
    <property type="nucleotide sequence ID" value="NZ_JAQLOI010000001.1"/>
</dbReference>
<dbReference type="PANTHER" id="PTHR33420:SF3">
    <property type="entry name" value="FIMBRIAL SUBUNIT ELFA"/>
    <property type="match status" value="1"/>
</dbReference>
<dbReference type="Gene3D" id="2.60.40.1090">
    <property type="entry name" value="Fimbrial-type adhesion domain"/>
    <property type="match status" value="1"/>
</dbReference>
<organism evidence="7 8">
    <name type="scientific">Vibrio algarum</name>
    <dbReference type="NCBI Taxonomy" id="3020714"/>
    <lineage>
        <taxon>Bacteria</taxon>
        <taxon>Pseudomonadati</taxon>
        <taxon>Pseudomonadota</taxon>
        <taxon>Gammaproteobacteria</taxon>
        <taxon>Vibrionales</taxon>
        <taxon>Vibrionaceae</taxon>
        <taxon>Vibrio</taxon>
    </lineage>
</organism>
<gene>
    <name evidence="7" type="ORF">PGX00_12100</name>
</gene>
<evidence type="ECO:0000256" key="4">
    <source>
        <dbReference type="ARBA" id="ARBA00023263"/>
    </source>
</evidence>
<evidence type="ECO:0000313" key="7">
    <source>
        <dbReference type="EMBL" id="MDB1124355.1"/>
    </source>
</evidence>
<evidence type="ECO:0000256" key="1">
    <source>
        <dbReference type="ARBA" id="ARBA00004561"/>
    </source>
</evidence>
<dbReference type="EMBL" id="JAQLOI010000001">
    <property type="protein sequence ID" value="MDB1124355.1"/>
    <property type="molecule type" value="Genomic_DNA"/>
</dbReference>
<protein>
    <submittedName>
        <fullName evidence="7">Fimbrial protein</fullName>
    </submittedName>
</protein>
<dbReference type="PANTHER" id="PTHR33420">
    <property type="entry name" value="FIMBRIAL SUBUNIT ELFA-RELATED"/>
    <property type="match status" value="1"/>
</dbReference>
<feature type="domain" description="Fimbrial-type adhesion" evidence="6">
    <location>
        <begin position="182"/>
        <end position="322"/>
    </location>
</feature>
<comment type="subcellular location">
    <subcellularLocation>
        <location evidence="1">Fimbrium</location>
    </subcellularLocation>
</comment>
<dbReference type="SUPFAM" id="SSF49401">
    <property type="entry name" value="Bacterial adhesins"/>
    <property type="match status" value="1"/>
</dbReference>
<dbReference type="InterPro" id="IPR008966">
    <property type="entry name" value="Adhesion_dom_sf"/>
</dbReference>
<evidence type="ECO:0000313" key="8">
    <source>
        <dbReference type="Proteomes" id="UP001210678"/>
    </source>
</evidence>
<evidence type="ECO:0000259" key="6">
    <source>
        <dbReference type="Pfam" id="PF00419"/>
    </source>
</evidence>
<dbReference type="InterPro" id="IPR050263">
    <property type="entry name" value="Bact_Fimbrial_Adh_Pro"/>
</dbReference>
<proteinExistence type="inferred from homology"/>
<accession>A0ABT4YS21</accession>
<feature type="signal peptide" evidence="5">
    <location>
        <begin position="1"/>
        <end position="22"/>
    </location>
</feature>
<sequence>MKYLINFTLLIGVLIYPETATANQCSVSNYNTEYVGDSIPVGDEKTGETLGQINVSFNYSCTFTNAHTIKLFGTWGQQSYISGKTYKSNLDGIQLVTPHLIGTSGPHYNSVIFASLSGNTSGTVSGPLFYVNKVSKVTYSGDSVYLGTSHDTHYLQYDVFKPGASYGTVLEDHLGFADISISRPTCRFDTNDVTQTVTLPTVAPRDFTGVGSTTGPSHFSIKLNCDAKVTLSANMTDANFTANVSDALTLNSNSTASGVGIQVFLDNKSTPVTYGVNKWYIDGSASAAATTYTIPFLAKYVQTKSTIGPGSVYAQAIISFFYE</sequence>
<dbReference type="Proteomes" id="UP001210678">
    <property type="component" value="Unassembled WGS sequence"/>
</dbReference>